<dbReference type="Gene3D" id="3.40.190.10">
    <property type="entry name" value="Periplasmic binding protein-like II"/>
    <property type="match status" value="2"/>
</dbReference>
<keyword evidence="4" id="KW-1185">Reference proteome</keyword>
<evidence type="ECO:0000259" key="2">
    <source>
        <dbReference type="PROSITE" id="PS50110"/>
    </source>
</evidence>
<dbReference type="SMART" id="SM00448">
    <property type="entry name" value="REC"/>
    <property type="match status" value="1"/>
</dbReference>
<dbReference type="EMBL" id="DF820456">
    <property type="protein sequence ID" value="GAK50283.1"/>
    <property type="molecule type" value="Genomic_DNA"/>
</dbReference>
<dbReference type="PROSITE" id="PS50110">
    <property type="entry name" value="RESPONSE_REGULATORY"/>
    <property type="match status" value="1"/>
</dbReference>
<dbReference type="Gene3D" id="3.40.50.2300">
    <property type="match status" value="1"/>
</dbReference>
<dbReference type="SUPFAM" id="SSF53850">
    <property type="entry name" value="Periplasmic binding protein-like II"/>
    <property type="match status" value="1"/>
</dbReference>
<sequence>MAEKFEIWGVHDPNISAQLALALKLDLFRKEVGLEVGCRFIESGTTMPKDVLEAEQPPFAIIQTPITSILLHDKGFSTKILAPLADIAGTQQVVIRPDSDIHAPRDLEGKRLGMAKGAAVYIAILNMAKDYQVDLDQTYFINLLPSDQLAAFKERRLDAIACWEPWTSEAVAAGGQFYFSGNRSEVPGMSGPVNWLVNQSCLMSPDVNIEQHPDALIAILKVLKKATEMINQKFDDVVDLLADFFQKSKEELASIMRKNNYAMTIDTLFRIGILTFRDFLYENGRVSIRFTEDQLYRTDILKEVDPRLVSLRSSTALRSEFFEKDHMYFRKDGRFQGDLSSLRFLLADDSRVVRTFLNQTLELLGATALGEATNGSEAIEMFTRLRPNFMTMDLAMPGLSGVDAIRQILEMDPTVNIIVISGLDMEEVREEVFKLGVRMFIKKPFNPQKAADVIRALIKKSAA</sequence>
<dbReference type="GO" id="GO:0000160">
    <property type="term" value="P:phosphorelay signal transduction system"/>
    <property type="evidence" value="ECO:0007669"/>
    <property type="project" value="InterPro"/>
</dbReference>
<name>A0A0S6VSA8_9BACT</name>
<feature type="modified residue" description="4-aspartylphosphate" evidence="1">
    <location>
        <position position="393"/>
    </location>
</feature>
<evidence type="ECO:0000256" key="1">
    <source>
        <dbReference type="PROSITE-ProRule" id="PRU00169"/>
    </source>
</evidence>
<feature type="domain" description="Response regulatory" evidence="2">
    <location>
        <begin position="343"/>
        <end position="458"/>
    </location>
</feature>
<dbReference type="Pfam" id="PF00072">
    <property type="entry name" value="Response_reg"/>
    <property type="match status" value="1"/>
</dbReference>
<keyword evidence="1" id="KW-0597">Phosphoprotein</keyword>
<reference evidence="3" key="1">
    <citation type="journal article" date="2015" name="PeerJ">
        <title>First genomic representation of candidate bacterial phylum KSB3 points to enhanced environmental sensing as a trigger of wastewater bulking.</title>
        <authorList>
            <person name="Sekiguchi Y."/>
            <person name="Ohashi A."/>
            <person name="Parks D.H."/>
            <person name="Yamauchi T."/>
            <person name="Tyson G.W."/>
            <person name="Hugenholtz P."/>
        </authorList>
    </citation>
    <scope>NUCLEOTIDE SEQUENCE [LARGE SCALE GENOMIC DNA]</scope>
</reference>
<dbReference type="InterPro" id="IPR052048">
    <property type="entry name" value="ST_Response_Regulator"/>
</dbReference>
<evidence type="ECO:0000313" key="4">
    <source>
        <dbReference type="Proteomes" id="UP000030700"/>
    </source>
</evidence>
<dbReference type="InterPro" id="IPR011006">
    <property type="entry name" value="CheY-like_superfamily"/>
</dbReference>
<proteinExistence type="predicted"/>
<dbReference type="STRING" id="1499966.U14_01511"/>
<organism evidence="3">
    <name type="scientific">Candidatus Moduliflexus flocculans</name>
    <dbReference type="NCBI Taxonomy" id="1499966"/>
    <lineage>
        <taxon>Bacteria</taxon>
        <taxon>Candidatus Moduliflexota</taxon>
        <taxon>Candidatus Moduliflexia</taxon>
        <taxon>Candidatus Moduliflexales</taxon>
        <taxon>Candidatus Moduliflexaceae</taxon>
    </lineage>
</organism>
<gene>
    <name evidence="3" type="ORF">U14_01511</name>
</gene>
<protein>
    <submittedName>
        <fullName evidence="3">Nitrate/sulfonate/bicarbonate ABC transporter substrate-binding protein</fullName>
    </submittedName>
</protein>
<accession>A0A0S6VSA8</accession>
<evidence type="ECO:0000313" key="3">
    <source>
        <dbReference type="EMBL" id="GAK50283.1"/>
    </source>
</evidence>
<dbReference type="InterPro" id="IPR001789">
    <property type="entry name" value="Sig_transdc_resp-reg_receiver"/>
</dbReference>
<dbReference type="SUPFAM" id="SSF52172">
    <property type="entry name" value="CheY-like"/>
    <property type="match status" value="1"/>
</dbReference>
<dbReference type="AlphaFoldDB" id="A0A0S6VSA8"/>
<dbReference type="InterPro" id="IPR015168">
    <property type="entry name" value="SsuA/THI5"/>
</dbReference>
<dbReference type="Proteomes" id="UP000030700">
    <property type="component" value="Unassembled WGS sequence"/>
</dbReference>
<dbReference type="PANTHER" id="PTHR43228:SF1">
    <property type="entry name" value="TWO-COMPONENT RESPONSE REGULATOR ARR22"/>
    <property type="match status" value="1"/>
</dbReference>
<dbReference type="PANTHER" id="PTHR43228">
    <property type="entry name" value="TWO-COMPONENT RESPONSE REGULATOR"/>
    <property type="match status" value="1"/>
</dbReference>
<dbReference type="Pfam" id="PF09084">
    <property type="entry name" value="NMT1"/>
    <property type="match status" value="1"/>
</dbReference>
<dbReference type="HOGENOM" id="CLU_536048_0_0_0"/>